<evidence type="ECO:0000256" key="3">
    <source>
        <dbReference type="ARBA" id="ARBA00022851"/>
    </source>
</evidence>
<dbReference type="SUPFAM" id="SSF57868">
    <property type="entry name" value="Metallothionein"/>
    <property type="match status" value="1"/>
</dbReference>
<dbReference type="Pfam" id="PF00131">
    <property type="entry name" value="Metallothio"/>
    <property type="match status" value="1"/>
</dbReference>
<evidence type="ECO:0000313" key="6">
    <source>
        <dbReference type="Proteomes" id="UP000291022"/>
    </source>
</evidence>
<dbReference type="AlphaFoldDB" id="A0A452RTT5"/>
<proteinExistence type="inferred from homology"/>
<comment type="similarity">
    <text evidence="1 4">Belongs to the metallothionein superfamily. Type 1 family.</text>
</comment>
<dbReference type="InterPro" id="IPR017854">
    <property type="entry name" value="Metalthion_dom_sf"/>
</dbReference>
<keyword evidence="6" id="KW-1185">Reference proteome</keyword>
<reference evidence="5" key="3">
    <citation type="submission" date="2025-09" db="UniProtKB">
        <authorList>
            <consortium name="Ensembl"/>
        </authorList>
    </citation>
    <scope>IDENTIFICATION</scope>
</reference>
<evidence type="ECO:0000256" key="4">
    <source>
        <dbReference type="RuleBase" id="RU000621"/>
    </source>
</evidence>
<name>A0A452RTT5_URSAM</name>
<organism evidence="5 6">
    <name type="scientific">Ursus americanus</name>
    <name type="common">American black bear</name>
    <name type="synonym">Euarctos americanus</name>
    <dbReference type="NCBI Taxonomy" id="9643"/>
    <lineage>
        <taxon>Eukaryota</taxon>
        <taxon>Metazoa</taxon>
        <taxon>Chordata</taxon>
        <taxon>Craniata</taxon>
        <taxon>Vertebrata</taxon>
        <taxon>Euteleostomi</taxon>
        <taxon>Mammalia</taxon>
        <taxon>Eutheria</taxon>
        <taxon>Laurasiatheria</taxon>
        <taxon>Carnivora</taxon>
        <taxon>Caniformia</taxon>
        <taxon>Ursidae</taxon>
        <taxon>Ursus</taxon>
    </lineage>
</organism>
<evidence type="ECO:0000313" key="5">
    <source>
        <dbReference type="Ensembl" id="ENSUAMP00000022803.1"/>
    </source>
</evidence>
<reference evidence="5" key="2">
    <citation type="submission" date="2025-08" db="UniProtKB">
        <authorList>
            <consortium name="Ensembl"/>
        </authorList>
    </citation>
    <scope>IDENTIFICATION</scope>
</reference>
<keyword evidence="2 4" id="KW-0479">Metal-binding</keyword>
<dbReference type="Ensembl" id="ENSUAMT00000025481.1">
    <property type="protein sequence ID" value="ENSUAMP00000022803.1"/>
    <property type="gene ID" value="ENSUAMG00000017902.1"/>
</dbReference>
<comment type="function">
    <text evidence="4">Metallothioneins have a high content of cysteine residues that bind various heavy metals.</text>
</comment>
<dbReference type="Proteomes" id="UP000291022">
    <property type="component" value="Unassembled WGS sequence"/>
</dbReference>
<keyword evidence="3 4" id="KW-0480">Metal-thiolate cluster</keyword>
<evidence type="ECO:0000256" key="2">
    <source>
        <dbReference type="ARBA" id="ARBA00022723"/>
    </source>
</evidence>
<evidence type="ECO:0000256" key="1">
    <source>
        <dbReference type="ARBA" id="ARBA00007283"/>
    </source>
</evidence>
<accession>A0A452RTT5</accession>
<reference evidence="6" key="1">
    <citation type="submission" date="2016-06" db="EMBL/GenBank/DDBJ databases">
        <title>De novo assembly and RNA-Seq shows season-dependent expression and editing in black bear kidneys.</title>
        <authorList>
            <person name="Korstanje R."/>
            <person name="Srivastava A."/>
            <person name="Sarsani V.K."/>
            <person name="Sheehan S.M."/>
            <person name="Seger R.L."/>
            <person name="Barter M.E."/>
            <person name="Lindqvist C."/>
            <person name="Brody L.C."/>
            <person name="Mullikin J.C."/>
        </authorList>
    </citation>
    <scope>NUCLEOTIDE SEQUENCE [LARGE SCALE GENOMIC DNA]</scope>
</reference>
<dbReference type="GO" id="GO:0046872">
    <property type="term" value="F:metal ion binding"/>
    <property type="evidence" value="ECO:0007669"/>
    <property type="project" value="UniProtKB-KW"/>
</dbReference>
<dbReference type="InterPro" id="IPR023587">
    <property type="entry name" value="Metalthion_dom_sf_vert"/>
</dbReference>
<dbReference type="InterPro" id="IPR000006">
    <property type="entry name" value="Metalthion_vert"/>
</dbReference>
<protein>
    <recommendedName>
        <fullName evidence="4">Metallothionein</fullName>
    </recommendedName>
</protein>
<sequence>LDAERCTCVSGTESQHHLTSLDPVRWKSHCSCCPTGCTKCAQGCICKETLDNCSGCA</sequence>
<dbReference type="GeneTree" id="ENSGT01120000277816"/>
<dbReference type="Gene3D" id="4.10.10.10">
    <property type="entry name" value="Metallothionein Isoform II"/>
    <property type="match status" value="1"/>
</dbReference>